<name>A0ABR1VXS9_9PEZI</name>
<comment type="similarity">
    <text evidence="1">Belongs to the short-chain dehydrogenases/reductases (SDR) family.</text>
</comment>
<organism evidence="3 4">
    <name type="scientific">Apiospora phragmitis</name>
    <dbReference type="NCBI Taxonomy" id="2905665"/>
    <lineage>
        <taxon>Eukaryota</taxon>
        <taxon>Fungi</taxon>
        <taxon>Dikarya</taxon>
        <taxon>Ascomycota</taxon>
        <taxon>Pezizomycotina</taxon>
        <taxon>Sordariomycetes</taxon>
        <taxon>Xylariomycetidae</taxon>
        <taxon>Amphisphaeriales</taxon>
        <taxon>Apiosporaceae</taxon>
        <taxon>Apiospora</taxon>
    </lineage>
</organism>
<dbReference type="Gene3D" id="3.40.50.720">
    <property type="entry name" value="NAD(P)-binding Rossmann-like Domain"/>
    <property type="match status" value="1"/>
</dbReference>
<dbReference type="Pfam" id="PF00106">
    <property type="entry name" value="adh_short"/>
    <property type="match status" value="1"/>
</dbReference>
<dbReference type="InterPro" id="IPR036291">
    <property type="entry name" value="NAD(P)-bd_dom_sf"/>
</dbReference>
<dbReference type="PANTHER" id="PTHR24320">
    <property type="entry name" value="RETINOL DEHYDROGENASE"/>
    <property type="match status" value="1"/>
</dbReference>
<evidence type="ECO:0000313" key="3">
    <source>
        <dbReference type="EMBL" id="KAK8076043.1"/>
    </source>
</evidence>
<comment type="caution">
    <text evidence="3">The sequence shown here is derived from an EMBL/GenBank/DDBJ whole genome shotgun (WGS) entry which is preliminary data.</text>
</comment>
<reference evidence="3 4" key="1">
    <citation type="submission" date="2023-01" db="EMBL/GenBank/DDBJ databases">
        <title>Analysis of 21 Apiospora genomes using comparative genomics revels a genus with tremendous synthesis potential of carbohydrate active enzymes and secondary metabolites.</title>
        <authorList>
            <person name="Sorensen T."/>
        </authorList>
    </citation>
    <scope>NUCLEOTIDE SEQUENCE [LARGE SCALE GENOMIC DNA]</scope>
    <source>
        <strain evidence="3 4">CBS 135458</strain>
    </source>
</reference>
<dbReference type="SUPFAM" id="SSF51735">
    <property type="entry name" value="NAD(P)-binding Rossmann-fold domains"/>
    <property type="match status" value="1"/>
</dbReference>
<keyword evidence="2" id="KW-0560">Oxidoreductase</keyword>
<evidence type="ECO:0000313" key="4">
    <source>
        <dbReference type="Proteomes" id="UP001480595"/>
    </source>
</evidence>
<accession>A0ABR1VXS9</accession>
<dbReference type="InterPro" id="IPR002347">
    <property type="entry name" value="SDR_fam"/>
</dbReference>
<dbReference type="RefSeq" id="XP_066719002.1">
    <property type="nucleotide sequence ID" value="XM_066854724.1"/>
</dbReference>
<dbReference type="GeneID" id="92087787"/>
<keyword evidence="4" id="KW-1185">Reference proteome</keyword>
<protein>
    <submittedName>
        <fullName evidence="3">Uncharacterized protein</fullName>
    </submittedName>
</protein>
<dbReference type="EMBL" id="JAQQWL010000004">
    <property type="protein sequence ID" value="KAK8076043.1"/>
    <property type="molecule type" value="Genomic_DNA"/>
</dbReference>
<proteinExistence type="inferred from homology"/>
<gene>
    <name evidence="3" type="ORF">PG994_003315</name>
</gene>
<sequence length="291" mass="32610">MAAQYQSQVKKVIIATGASSGLGFEAMKQLLEAKQFGSAYTVVVGARDEARAITAYAQVKYDNLKHHVKVLRLDLANLVSVREFAKNVLAYAPDEQQVDYLFLCAAMSKDAGPSSYGSKWCDAQVVNHLSHHYLMHLLRNKLVASKSRIVVVSSGGIRRGDPVQADNVLLANSGADGFDFTQLLNAHWWRRQLAGSCTVVAVSPGLIPMTGIFREYKESKRPTMKSQDAKTVEEGAQSLLRAFKCTDMPDDPDRIFLTSWGQWWERSDIQNTLDRELQEKWSPSEEKIRRE</sequence>
<dbReference type="PANTHER" id="PTHR24320:SF148">
    <property type="entry name" value="NAD(P)-BINDING ROSSMANN-FOLD SUPERFAMILY PROTEIN"/>
    <property type="match status" value="1"/>
</dbReference>
<evidence type="ECO:0000256" key="2">
    <source>
        <dbReference type="ARBA" id="ARBA00023002"/>
    </source>
</evidence>
<dbReference type="Proteomes" id="UP001480595">
    <property type="component" value="Unassembled WGS sequence"/>
</dbReference>
<evidence type="ECO:0000256" key="1">
    <source>
        <dbReference type="ARBA" id="ARBA00006484"/>
    </source>
</evidence>